<accession>A0ABZ0NN42</accession>
<protein>
    <submittedName>
        <fullName evidence="1">Uncharacterized protein</fullName>
    </submittedName>
</protein>
<reference evidence="1 2" key="1">
    <citation type="submission" date="2023-09" db="EMBL/GenBank/DDBJ databases">
        <title>Complete-Gapless Cercospora beticola genome.</title>
        <authorList>
            <person name="Wyatt N.A."/>
            <person name="Spanner R.E."/>
            <person name="Bolton M.D."/>
        </authorList>
    </citation>
    <scope>NUCLEOTIDE SEQUENCE [LARGE SCALE GENOMIC DNA]</scope>
    <source>
        <strain evidence="1">Cb09-40</strain>
    </source>
</reference>
<evidence type="ECO:0000313" key="1">
    <source>
        <dbReference type="EMBL" id="WPB00920.1"/>
    </source>
</evidence>
<gene>
    <name evidence="1" type="ORF">RHO25_005540</name>
</gene>
<dbReference type="GeneID" id="90644155"/>
<sequence length="74" mass="8084">MIHGLVIVEKPLVEAGLGEDDDVIAEEDVVDKEVAKEEAVEEEDVVRDTEVVDCEDVAELSPPHAVVLRLYSAI</sequence>
<dbReference type="EMBL" id="CP134186">
    <property type="protein sequence ID" value="WPB00920.1"/>
    <property type="molecule type" value="Genomic_DNA"/>
</dbReference>
<proteinExistence type="predicted"/>
<name>A0ABZ0NN42_CERBT</name>
<evidence type="ECO:0000313" key="2">
    <source>
        <dbReference type="Proteomes" id="UP001302367"/>
    </source>
</evidence>
<dbReference type="RefSeq" id="XP_065458736.1">
    <property type="nucleotide sequence ID" value="XM_065602664.1"/>
</dbReference>
<organism evidence="1 2">
    <name type="scientific">Cercospora beticola</name>
    <name type="common">Sugarbeet leaf spot fungus</name>
    <dbReference type="NCBI Taxonomy" id="122368"/>
    <lineage>
        <taxon>Eukaryota</taxon>
        <taxon>Fungi</taxon>
        <taxon>Dikarya</taxon>
        <taxon>Ascomycota</taxon>
        <taxon>Pezizomycotina</taxon>
        <taxon>Dothideomycetes</taxon>
        <taxon>Dothideomycetidae</taxon>
        <taxon>Mycosphaerellales</taxon>
        <taxon>Mycosphaerellaceae</taxon>
        <taxon>Cercospora</taxon>
    </lineage>
</organism>
<dbReference type="Proteomes" id="UP001302367">
    <property type="component" value="Chromosome 3"/>
</dbReference>
<keyword evidence="2" id="KW-1185">Reference proteome</keyword>